<feature type="region of interest" description="Disordered" evidence="1">
    <location>
        <begin position="240"/>
        <end position="276"/>
    </location>
</feature>
<accession>A0A084W7F6</accession>
<dbReference type="Proteomes" id="UP000030765">
    <property type="component" value="Unassembled WGS sequence"/>
</dbReference>
<dbReference type="EnsemblMetazoa" id="ASIC014149-RA">
    <property type="protein sequence ID" value="ASIC014149-PA"/>
    <property type="gene ID" value="ASIC014149"/>
</dbReference>
<gene>
    <name evidence="3" type="ORF">ZHAS_00014149</name>
</gene>
<dbReference type="VEuPathDB" id="VectorBase:ASIS013860"/>
<feature type="region of interest" description="Disordered" evidence="1">
    <location>
        <begin position="83"/>
        <end position="136"/>
    </location>
</feature>
<reference evidence="4" key="2">
    <citation type="submission" date="2020-05" db="UniProtKB">
        <authorList>
            <consortium name="EnsemblMetazoa"/>
        </authorList>
    </citation>
    <scope>IDENTIFICATION</scope>
</reference>
<name>A0A084W7F6_ANOSI</name>
<feature type="compositionally biased region" description="Low complexity" evidence="1">
    <location>
        <begin position="312"/>
        <end position="326"/>
    </location>
</feature>
<feature type="region of interest" description="Disordered" evidence="1">
    <location>
        <begin position="300"/>
        <end position="354"/>
    </location>
</feature>
<dbReference type="OrthoDB" id="7765182at2759"/>
<reference evidence="3 5" key="1">
    <citation type="journal article" date="2014" name="BMC Genomics">
        <title>Genome sequence of Anopheles sinensis provides insight into genetics basis of mosquito competence for malaria parasites.</title>
        <authorList>
            <person name="Zhou D."/>
            <person name="Zhang D."/>
            <person name="Ding G."/>
            <person name="Shi L."/>
            <person name="Hou Q."/>
            <person name="Ye Y."/>
            <person name="Xu Y."/>
            <person name="Zhou H."/>
            <person name="Xiong C."/>
            <person name="Li S."/>
            <person name="Yu J."/>
            <person name="Hong S."/>
            <person name="Yu X."/>
            <person name="Zou P."/>
            <person name="Chen C."/>
            <person name="Chang X."/>
            <person name="Wang W."/>
            <person name="Lv Y."/>
            <person name="Sun Y."/>
            <person name="Ma L."/>
            <person name="Shen B."/>
            <person name="Zhu C."/>
        </authorList>
    </citation>
    <scope>NUCLEOTIDE SEQUENCE [LARGE SCALE GENOMIC DNA]</scope>
</reference>
<evidence type="ECO:0000313" key="4">
    <source>
        <dbReference type="EnsemblMetazoa" id="ASIC014149-PA"/>
    </source>
</evidence>
<feature type="signal peptide" evidence="2">
    <location>
        <begin position="1"/>
        <end position="18"/>
    </location>
</feature>
<protein>
    <submittedName>
        <fullName evidence="3 4">Uncharacterized protein</fullName>
    </submittedName>
</protein>
<evidence type="ECO:0000313" key="5">
    <source>
        <dbReference type="Proteomes" id="UP000030765"/>
    </source>
</evidence>
<feature type="chain" id="PRO_5001784379" evidence="2">
    <location>
        <begin position="19"/>
        <end position="380"/>
    </location>
</feature>
<evidence type="ECO:0000256" key="1">
    <source>
        <dbReference type="SAM" id="MobiDB-lite"/>
    </source>
</evidence>
<proteinExistence type="predicted"/>
<evidence type="ECO:0000256" key="2">
    <source>
        <dbReference type="SAM" id="SignalP"/>
    </source>
</evidence>
<dbReference type="STRING" id="74873.A0A084W7F6"/>
<dbReference type="EMBL" id="KE525315">
    <property type="protein sequence ID" value="KFB46150.1"/>
    <property type="molecule type" value="Genomic_DNA"/>
</dbReference>
<dbReference type="AlphaFoldDB" id="A0A084W7F6"/>
<evidence type="ECO:0000313" key="3">
    <source>
        <dbReference type="EMBL" id="KFB46150.1"/>
    </source>
</evidence>
<sequence>MARKIGLVWLLWVVEAMAQCGEDGSWYGSSRMFVDEGPSAEYRLPSFEEFSNEYSPMNRDRYLRSSRYSPSYGYGNELQQDSGDWERYSSGSTSKYPRQELPKSRRKYGTYGKSSRTRGYSSYSKSPMDVNGFGRKKTNRAARPYSTEGAPYGKTTSVTFKAVAPKPNCAQNLLIGCTPTVTRLPCSASLPFESYGAGPAPSYYPHPPPMYHHAPPPLVHYGPPHPAAFPGYYPPPASYYPPPPPPPQTKPTSPGAYPKPSAAGPSYKVAKEDEEEVVPGFAAPVQEELGESSKVPVISAFNKPSSEPSIGAAAPTPASTTARTVAGAQGEPEKTASTANPLPVLTTTTEANEDNDEFWAVESNTESSTDVAVEASTARR</sequence>
<keyword evidence="5" id="KW-1185">Reference proteome</keyword>
<dbReference type="OMA" id="EFWAVES"/>
<organism evidence="3">
    <name type="scientific">Anopheles sinensis</name>
    <name type="common">Mosquito</name>
    <dbReference type="NCBI Taxonomy" id="74873"/>
    <lineage>
        <taxon>Eukaryota</taxon>
        <taxon>Metazoa</taxon>
        <taxon>Ecdysozoa</taxon>
        <taxon>Arthropoda</taxon>
        <taxon>Hexapoda</taxon>
        <taxon>Insecta</taxon>
        <taxon>Pterygota</taxon>
        <taxon>Neoptera</taxon>
        <taxon>Endopterygota</taxon>
        <taxon>Diptera</taxon>
        <taxon>Nematocera</taxon>
        <taxon>Culicoidea</taxon>
        <taxon>Culicidae</taxon>
        <taxon>Anophelinae</taxon>
        <taxon>Anopheles</taxon>
    </lineage>
</organism>
<keyword evidence="2" id="KW-0732">Signal</keyword>
<dbReference type="EMBL" id="ATLV01021241">
    <property type="status" value="NOT_ANNOTATED_CDS"/>
    <property type="molecule type" value="Genomic_DNA"/>
</dbReference>
<feature type="compositionally biased region" description="Pro residues" evidence="1">
    <location>
        <begin position="240"/>
        <end position="249"/>
    </location>
</feature>
<dbReference type="VEuPathDB" id="VectorBase:ASIC014149"/>
<feature type="compositionally biased region" description="Polar residues" evidence="1">
    <location>
        <begin position="112"/>
        <end position="125"/>
    </location>
</feature>
<feature type="region of interest" description="Disordered" evidence="1">
    <location>
        <begin position="361"/>
        <end position="380"/>
    </location>
</feature>